<dbReference type="EMBL" id="QGNW01002293">
    <property type="protein sequence ID" value="RVW21436.1"/>
    <property type="molecule type" value="Genomic_DNA"/>
</dbReference>
<dbReference type="Proteomes" id="UP000288805">
    <property type="component" value="Unassembled WGS sequence"/>
</dbReference>
<comment type="caution">
    <text evidence="1">The sequence shown here is derived from an EMBL/GenBank/DDBJ whole genome shotgun (WGS) entry which is preliminary data.</text>
</comment>
<evidence type="ECO:0000313" key="2">
    <source>
        <dbReference type="Proteomes" id="UP000288805"/>
    </source>
</evidence>
<dbReference type="AlphaFoldDB" id="A0A438CE31"/>
<protein>
    <submittedName>
        <fullName evidence="1">Uncharacterized protein</fullName>
    </submittedName>
</protein>
<reference evidence="1 2" key="1">
    <citation type="journal article" date="2018" name="PLoS Genet.">
        <title>Population sequencing reveals clonal diversity and ancestral inbreeding in the grapevine cultivar Chardonnay.</title>
        <authorList>
            <person name="Roach M.J."/>
            <person name="Johnson D.L."/>
            <person name="Bohlmann J."/>
            <person name="van Vuuren H.J."/>
            <person name="Jones S.J."/>
            <person name="Pretorius I.S."/>
            <person name="Schmidt S.A."/>
            <person name="Borneman A.R."/>
        </authorList>
    </citation>
    <scope>NUCLEOTIDE SEQUENCE [LARGE SCALE GENOMIC DNA]</scope>
    <source>
        <strain evidence="2">cv. Chardonnay</strain>
        <tissue evidence="1">Leaf</tissue>
    </source>
</reference>
<organism evidence="1 2">
    <name type="scientific">Vitis vinifera</name>
    <name type="common">Grape</name>
    <dbReference type="NCBI Taxonomy" id="29760"/>
    <lineage>
        <taxon>Eukaryota</taxon>
        <taxon>Viridiplantae</taxon>
        <taxon>Streptophyta</taxon>
        <taxon>Embryophyta</taxon>
        <taxon>Tracheophyta</taxon>
        <taxon>Spermatophyta</taxon>
        <taxon>Magnoliopsida</taxon>
        <taxon>eudicotyledons</taxon>
        <taxon>Gunneridae</taxon>
        <taxon>Pentapetalae</taxon>
        <taxon>rosids</taxon>
        <taxon>Vitales</taxon>
        <taxon>Vitaceae</taxon>
        <taxon>Viteae</taxon>
        <taxon>Vitis</taxon>
    </lineage>
</organism>
<evidence type="ECO:0000313" key="1">
    <source>
        <dbReference type="EMBL" id="RVW21436.1"/>
    </source>
</evidence>
<name>A0A438CE31_VITVI</name>
<accession>A0A438CE31</accession>
<proteinExistence type="predicted"/>
<gene>
    <name evidence="1" type="ORF">CK203_108829</name>
</gene>
<sequence>MAQVMRPEREEEIMAQVGEEIKAADGSGGSGSSDAAGIGHITIDLIKKTDGHSDFKLGRFLEEPDSHKFRCPNCAMLASKILMSFLGRTGPPPPNLDDPPKLPNMRILQQLFWFS</sequence>